<proteinExistence type="predicted"/>
<feature type="region of interest" description="Disordered" evidence="1">
    <location>
        <begin position="460"/>
        <end position="498"/>
    </location>
</feature>
<feature type="compositionally biased region" description="Basic and acidic residues" evidence="1">
    <location>
        <begin position="1"/>
        <end position="10"/>
    </location>
</feature>
<accession>A0A1Q9D775</accession>
<organism evidence="2 3">
    <name type="scientific">Symbiodinium microadriaticum</name>
    <name type="common">Dinoflagellate</name>
    <name type="synonym">Zooxanthella microadriatica</name>
    <dbReference type="NCBI Taxonomy" id="2951"/>
    <lineage>
        <taxon>Eukaryota</taxon>
        <taxon>Sar</taxon>
        <taxon>Alveolata</taxon>
        <taxon>Dinophyceae</taxon>
        <taxon>Suessiales</taxon>
        <taxon>Symbiodiniaceae</taxon>
        <taxon>Symbiodinium</taxon>
    </lineage>
</organism>
<feature type="compositionally biased region" description="Basic and acidic residues" evidence="1">
    <location>
        <begin position="548"/>
        <end position="557"/>
    </location>
</feature>
<feature type="compositionally biased region" description="Polar residues" evidence="1">
    <location>
        <begin position="518"/>
        <end position="531"/>
    </location>
</feature>
<protein>
    <submittedName>
        <fullName evidence="2">Uncharacterized protein</fullName>
    </submittedName>
</protein>
<sequence>MAERNLRRPNDASAGRFSAPPLPGRNLEPLSSNKVKDAFSISPVPSPPKSRKSVRAPERLAERLKGGHVRGMLARAGLRQIVEEQKAEPGRWSHNGRGLFTELVQVTQGSSMSDLLVALTRVKALEVEHWPESIKATEKLELLRSLQNRLQSALSCSNIEEIEMLLQSVAVGIRNHPDFCLLVAAVEQRLQKLRSLRRELRRVARSSDVILLAGSLRVADELEVRGHQAATPWKEVEVAEAQSSAVGASARWELLQVRLKVLHALIAKMTVVLGIVGEVDEAVYLEVLGHASRVVEDDPPPPIGSVLKAVREQFQQRFGQDYSPTVAAEMAANRAQPAALEMEVPVQHWDSAGSLVVEDDLDSGEQIVGRVMQSELAKIRLPISEDEARPSEPVLHREPGGNEDAYGRLCQQLVGDLVSRELEDVGNQNASLGHQGNAPRPMTATSSADTVLMSIVHGATPQGGEYTYSGPTGTTVESSPIRPEPEHKDGKVLEDDAGRSSRVIADGIVHEGLRPLVQTPSAETVPTSGRQSANDANADSRASQVSEQKVDVTKDSQRVNPGSCIVSTPSVEAKSSVATFPMEEAGASLVGGIVQTELENLGEEESNVMLNLDDESNAASKPATSDAGTFEDVVFQQKLQDQLAVLHVPDEEDAADAEVAEVLSKACSAAWMEERGCSSVPPGRQSGLSPVAEVACPPASPTSRVEESLAEEAVQSALRGAGEVAISDGGSSRGSDVVASQIAGCLASDVLPSP</sequence>
<name>A0A1Q9D775_SYMMI</name>
<comment type="caution">
    <text evidence="2">The sequence shown here is derived from an EMBL/GenBank/DDBJ whole genome shotgun (WGS) entry which is preliminary data.</text>
</comment>
<reference evidence="2 3" key="1">
    <citation type="submission" date="2016-02" db="EMBL/GenBank/DDBJ databases">
        <title>Genome analysis of coral dinoflagellate symbionts highlights evolutionary adaptations to a symbiotic lifestyle.</title>
        <authorList>
            <person name="Aranda M."/>
            <person name="Li Y."/>
            <person name="Liew Y.J."/>
            <person name="Baumgarten S."/>
            <person name="Simakov O."/>
            <person name="Wilson M."/>
            <person name="Piel J."/>
            <person name="Ashoor H."/>
            <person name="Bougouffa S."/>
            <person name="Bajic V.B."/>
            <person name="Ryu T."/>
            <person name="Ravasi T."/>
            <person name="Bayer T."/>
            <person name="Micklem G."/>
            <person name="Kim H."/>
            <person name="Bhak J."/>
            <person name="Lajeunesse T.C."/>
            <person name="Voolstra C.R."/>
        </authorList>
    </citation>
    <scope>NUCLEOTIDE SEQUENCE [LARGE SCALE GENOMIC DNA]</scope>
    <source>
        <strain evidence="2 3">CCMP2467</strain>
    </source>
</reference>
<dbReference type="EMBL" id="LSRX01000681">
    <property type="protein sequence ID" value="OLP91053.1"/>
    <property type="molecule type" value="Genomic_DNA"/>
</dbReference>
<feature type="region of interest" description="Disordered" evidence="1">
    <location>
        <begin position="1"/>
        <end position="57"/>
    </location>
</feature>
<feature type="compositionally biased region" description="Basic and acidic residues" evidence="1">
    <location>
        <begin position="483"/>
        <end position="498"/>
    </location>
</feature>
<feature type="region of interest" description="Disordered" evidence="1">
    <location>
        <begin position="511"/>
        <end position="564"/>
    </location>
</feature>
<feature type="compositionally biased region" description="Polar residues" evidence="1">
    <location>
        <begin position="469"/>
        <end position="478"/>
    </location>
</feature>
<evidence type="ECO:0000256" key="1">
    <source>
        <dbReference type="SAM" id="MobiDB-lite"/>
    </source>
</evidence>
<dbReference type="OrthoDB" id="428951at2759"/>
<dbReference type="AlphaFoldDB" id="A0A1Q9D775"/>
<feature type="region of interest" description="Disordered" evidence="1">
    <location>
        <begin position="680"/>
        <end position="700"/>
    </location>
</feature>
<dbReference type="Proteomes" id="UP000186817">
    <property type="component" value="Unassembled WGS sequence"/>
</dbReference>
<feature type="compositionally biased region" description="Low complexity" evidence="1">
    <location>
        <begin position="532"/>
        <end position="543"/>
    </location>
</feature>
<evidence type="ECO:0000313" key="2">
    <source>
        <dbReference type="EMBL" id="OLP91053.1"/>
    </source>
</evidence>
<gene>
    <name evidence="2" type="ORF">AK812_SmicGene27278</name>
</gene>
<keyword evidence="3" id="KW-1185">Reference proteome</keyword>
<evidence type="ECO:0000313" key="3">
    <source>
        <dbReference type="Proteomes" id="UP000186817"/>
    </source>
</evidence>